<protein>
    <submittedName>
        <fullName evidence="1">Uncharacterized protein</fullName>
    </submittedName>
</protein>
<dbReference type="Proteomes" id="UP001178461">
    <property type="component" value="Chromosome 8"/>
</dbReference>
<name>A0AA35KRX0_9SAUR</name>
<dbReference type="EMBL" id="OX395133">
    <property type="protein sequence ID" value="CAI5783182.1"/>
    <property type="molecule type" value="Genomic_DNA"/>
</dbReference>
<organism evidence="1 2">
    <name type="scientific">Podarcis lilfordi</name>
    <name type="common">Lilford's wall lizard</name>
    <dbReference type="NCBI Taxonomy" id="74358"/>
    <lineage>
        <taxon>Eukaryota</taxon>
        <taxon>Metazoa</taxon>
        <taxon>Chordata</taxon>
        <taxon>Craniata</taxon>
        <taxon>Vertebrata</taxon>
        <taxon>Euteleostomi</taxon>
        <taxon>Lepidosauria</taxon>
        <taxon>Squamata</taxon>
        <taxon>Bifurcata</taxon>
        <taxon>Unidentata</taxon>
        <taxon>Episquamata</taxon>
        <taxon>Laterata</taxon>
        <taxon>Lacertibaenia</taxon>
        <taxon>Lacertidae</taxon>
        <taxon>Podarcis</taxon>
    </lineage>
</organism>
<reference evidence="1" key="1">
    <citation type="submission" date="2022-12" db="EMBL/GenBank/DDBJ databases">
        <authorList>
            <person name="Alioto T."/>
            <person name="Alioto T."/>
            <person name="Gomez Garrido J."/>
        </authorList>
    </citation>
    <scope>NUCLEOTIDE SEQUENCE</scope>
</reference>
<dbReference type="AlphaFoldDB" id="A0AA35KRX0"/>
<evidence type="ECO:0000313" key="1">
    <source>
        <dbReference type="EMBL" id="CAI5783182.1"/>
    </source>
</evidence>
<evidence type="ECO:0000313" key="2">
    <source>
        <dbReference type="Proteomes" id="UP001178461"/>
    </source>
</evidence>
<sequence length="139" mass="16437">MGMYSHMWWDCPLVNEFWKQIGIEISGILGRKVGIYKLMVLISLSCTKLKTKEECKWVKWMVTAARQVIVSNWKNAEELGVNQRRKKLNHIIILQYLTVKIHRMKGFKVSEKEEDWFEKILNYLGTSEQFGAIKMLKVQ</sequence>
<keyword evidence="2" id="KW-1185">Reference proteome</keyword>
<accession>A0AA35KRX0</accession>
<gene>
    <name evidence="1" type="ORF">PODLI_1B002220</name>
</gene>
<proteinExistence type="predicted"/>